<evidence type="ECO:0000256" key="7">
    <source>
        <dbReference type="ARBA" id="ARBA00022840"/>
    </source>
</evidence>
<protein>
    <recommendedName>
        <fullName evidence="3">phosphoribosylaminoimidazolesuccinocarboxamide synthase</fullName>
        <ecNumber evidence="3">6.3.2.6</ecNumber>
    </recommendedName>
</protein>
<dbReference type="InterPro" id="IPR028923">
    <property type="entry name" value="SAICAR_synt/ADE2_N"/>
</dbReference>
<evidence type="ECO:0000313" key="10">
    <source>
        <dbReference type="EMBL" id="SUZ62669.1"/>
    </source>
</evidence>
<comment type="similarity">
    <text evidence="2">Belongs to the SAICAR synthetase family.</text>
</comment>
<keyword evidence="5" id="KW-0547">Nucleotide-binding</keyword>
<accession>A0A381P8U4</accession>
<reference evidence="10" key="1">
    <citation type="submission" date="2018-05" db="EMBL/GenBank/DDBJ databases">
        <authorList>
            <person name="Lanie J.A."/>
            <person name="Ng W.-L."/>
            <person name="Kazmierczak K.M."/>
            <person name="Andrzejewski T.M."/>
            <person name="Davidsen T.M."/>
            <person name="Wayne K.J."/>
            <person name="Tettelin H."/>
            <person name="Glass J.I."/>
            <person name="Rusch D."/>
            <person name="Podicherti R."/>
            <person name="Tsui H.-C.T."/>
            <person name="Winkler M.E."/>
        </authorList>
    </citation>
    <scope>NUCLEOTIDE SEQUENCE</scope>
</reference>
<feature type="domain" description="SAICAR synthetase/ADE2 N-terminal" evidence="9">
    <location>
        <begin position="5"/>
        <end position="231"/>
    </location>
</feature>
<evidence type="ECO:0000256" key="2">
    <source>
        <dbReference type="ARBA" id="ARBA00010190"/>
    </source>
</evidence>
<comment type="pathway">
    <text evidence="1">Purine metabolism; IMP biosynthesis via de novo pathway; 5-amino-1-(5-phospho-D-ribosyl)imidazole-4-carboxamide from 5-amino-1-(5-phospho-D-ribosyl)imidazole-4-carboxylate: step 1/2.</text>
</comment>
<dbReference type="GO" id="GO:0004639">
    <property type="term" value="F:phosphoribosylaminoimidazolesuccinocarboxamide synthase activity"/>
    <property type="evidence" value="ECO:0007669"/>
    <property type="project" value="UniProtKB-EC"/>
</dbReference>
<dbReference type="UniPathway" id="UPA00074">
    <property type="reaction ID" value="UER00131"/>
</dbReference>
<dbReference type="FunFam" id="3.30.470.20:FF:000006">
    <property type="entry name" value="Phosphoribosylaminoimidazole-succinocarboxamide synthase"/>
    <property type="match status" value="1"/>
</dbReference>
<dbReference type="InterPro" id="IPR018236">
    <property type="entry name" value="SAICAR_synthetase_CS"/>
</dbReference>
<evidence type="ECO:0000256" key="3">
    <source>
        <dbReference type="ARBA" id="ARBA00012217"/>
    </source>
</evidence>
<dbReference type="EC" id="6.3.2.6" evidence="3"/>
<evidence type="ECO:0000256" key="5">
    <source>
        <dbReference type="ARBA" id="ARBA00022741"/>
    </source>
</evidence>
<keyword evidence="7" id="KW-0067">ATP-binding</keyword>
<dbReference type="InterPro" id="IPR001636">
    <property type="entry name" value="SAICAR_synth"/>
</dbReference>
<dbReference type="PANTHER" id="PTHR43599:SF3">
    <property type="entry name" value="SI:DKEY-6E2.2"/>
    <property type="match status" value="1"/>
</dbReference>
<organism evidence="10">
    <name type="scientific">marine metagenome</name>
    <dbReference type="NCBI Taxonomy" id="408172"/>
    <lineage>
        <taxon>unclassified sequences</taxon>
        <taxon>metagenomes</taxon>
        <taxon>ecological metagenomes</taxon>
    </lineage>
</organism>
<dbReference type="GO" id="GO:0005524">
    <property type="term" value="F:ATP binding"/>
    <property type="evidence" value="ECO:0007669"/>
    <property type="project" value="UniProtKB-KW"/>
</dbReference>
<sequence length="235" mass="26878">MSETLLYEGKAKKIFSSDDPNIVRVAYKNDTTAFNGEKFEKLEGKGQLNNEITTFFFKYLAEQGIASHFVRKISDTEQLVKRVEIVPLEVVTRNFSAGSLSKRLGWEEGRKLPEPIVEFYYKDDELGDPLLADVHIHTLGLATDEELNELRKRALEVNDCLLKLLLPRGLLLVDFKLEFGRDSSGNLLLADEISPDTCRFWDAETREKLDKDRFRRDLGGVTEAYAEVLRRLNSS</sequence>
<evidence type="ECO:0000256" key="4">
    <source>
        <dbReference type="ARBA" id="ARBA00022598"/>
    </source>
</evidence>
<dbReference type="PROSITE" id="PS01058">
    <property type="entry name" value="SAICAR_SYNTHETASE_2"/>
    <property type="match status" value="1"/>
</dbReference>
<dbReference type="GO" id="GO:0006189">
    <property type="term" value="P:'de novo' IMP biosynthetic process"/>
    <property type="evidence" value="ECO:0007669"/>
    <property type="project" value="UniProtKB-UniPathway"/>
</dbReference>
<dbReference type="InterPro" id="IPR033934">
    <property type="entry name" value="SAICAR_synt_PurC"/>
</dbReference>
<evidence type="ECO:0000256" key="8">
    <source>
        <dbReference type="ARBA" id="ARBA00048475"/>
    </source>
</evidence>
<dbReference type="CDD" id="cd01415">
    <property type="entry name" value="SAICAR_synt_PurC"/>
    <property type="match status" value="1"/>
</dbReference>
<dbReference type="PANTHER" id="PTHR43599">
    <property type="entry name" value="MULTIFUNCTIONAL PROTEIN ADE2"/>
    <property type="match status" value="1"/>
</dbReference>
<dbReference type="SUPFAM" id="SSF56104">
    <property type="entry name" value="SAICAR synthase-like"/>
    <property type="match status" value="1"/>
</dbReference>
<dbReference type="GO" id="GO:0009236">
    <property type="term" value="P:cobalamin biosynthetic process"/>
    <property type="evidence" value="ECO:0007669"/>
    <property type="project" value="InterPro"/>
</dbReference>
<dbReference type="InterPro" id="IPR050089">
    <property type="entry name" value="SAICAR_synthetase"/>
</dbReference>
<evidence type="ECO:0000259" key="9">
    <source>
        <dbReference type="Pfam" id="PF01259"/>
    </source>
</evidence>
<dbReference type="PROSITE" id="PS01057">
    <property type="entry name" value="SAICAR_SYNTHETASE_1"/>
    <property type="match status" value="1"/>
</dbReference>
<dbReference type="Gene3D" id="3.30.470.20">
    <property type="entry name" value="ATP-grasp fold, B domain"/>
    <property type="match status" value="1"/>
</dbReference>
<proteinExistence type="inferred from homology"/>
<gene>
    <name evidence="10" type="ORF">METZ01_LOCUS15523</name>
</gene>
<name>A0A381P8U4_9ZZZZ</name>
<dbReference type="EMBL" id="UINC01000886">
    <property type="protein sequence ID" value="SUZ62669.1"/>
    <property type="molecule type" value="Genomic_DNA"/>
</dbReference>
<dbReference type="NCBIfam" id="TIGR00081">
    <property type="entry name" value="purC"/>
    <property type="match status" value="1"/>
</dbReference>
<evidence type="ECO:0000256" key="6">
    <source>
        <dbReference type="ARBA" id="ARBA00022755"/>
    </source>
</evidence>
<dbReference type="Gene3D" id="3.30.200.20">
    <property type="entry name" value="Phosphorylase Kinase, domain 1"/>
    <property type="match status" value="1"/>
</dbReference>
<dbReference type="Pfam" id="PF01259">
    <property type="entry name" value="SAICAR_synt"/>
    <property type="match status" value="1"/>
</dbReference>
<keyword evidence="6" id="KW-0658">Purine biosynthesis</keyword>
<dbReference type="HAMAP" id="MF_00137">
    <property type="entry name" value="SAICAR_synth"/>
    <property type="match status" value="1"/>
</dbReference>
<dbReference type="AlphaFoldDB" id="A0A381P8U4"/>
<evidence type="ECO:0000256" key="1">
    <source>
        <dbReference type="ARBA" id="ARBA00004672"/>
    </source>
</evidence>
<comment type="catalytic activity">
    <reaction evidence="8">
        <text>5-amino-1-(5-phospho-D-ribosyl)imidazole-4-carboxylate + L-aspartate + ATP = (2S)-2-[5-amino-1-(5-phospho-beta-D-ribosyl)imidazole-4-carboxamido]succinate + ADP + phosphate + 2 H(+)</text>
        <dbReference type="Rhea" id="RHEA:22628"/>
        <dbReference type="ChEBI" id="CHEBI:15378"/>
        <dbReference type="ChEBI" id="CHEBI:29991"/>
        <dbReference type="ChEBI" id="CHEBI:30616"/>
        <dbReference type="ChEBI" id="CHEBI:43474"/>
        <dbReference type="ChEBI" id="CHEBI:58443"/>
        <dbReference type="ChEBI" id="CHEBI:77657"/>
        <dbReference type="ChEBI" id="CHEBI:456216"/>
        <dbReference type="EC" id="6.3.2.6"/>
    </reaction>
</comment>
<keyword evidence="4" id="KW-0436">Ligase</keyword>